<dbReference type="Proteomes" id="UP000001366">
    <property type="component" value="Chromosome"/>
</dbReference>
<dbReference type="PANTHER" id="PTHR43286:SF1">
    <property type="entry name" value="ENDONUCLEASE III-LIKE PROTEIN 1"/>
    <property type="match status" value="1"/>
</dbReference>
<dbReference type="InterPro" id="IPR005759">
    <property type="entry name" value="Nth"/>
</dbReference>
<dbReference type="FunFam" id="1.10.1670.10:FF:000001">
    <property type="entry name" value="Endonuclease III"/>
    <property type="match status" value="1"/>
</dbReference>
<evidence type="ECO:0000256" key="9">
    <source>
        <dbReference type="ARBA" id="ARBA00023204"/>
    </source>
</evidence>
<evidence type="ECO:0000256" key="10">
    <source>
        <dbReference type="ARBA" id="ARBA00023239"/>
    </source>
</evidence>
<comment type="catalytic activity">
    <reaction evidence="12">
        <text>2'-deoxyribonucleotide-(2'-deoxyribose 5'-phosphate)-2'-deoxyribonucleotide-DNA = a 3'-end 2'-deoxyribonucleotide-(2,3-dehydro-2,3-deoxyribose 5'-phosphate)-DNA + a 5'-end 5'-phospho-2'-deoxyribonucleoside-DNA + H(+)</text>
        <dbReference type="Rhea" id="RHEA:66592"/>
        <dbReference type="Rhea" id="RHEA-COMP:13180"/>
        <dbReference type="Rhea" id="RHEA-COMP:16897"/>
        <dbReference type="Rhea" id="RHEA-COMP:17067"/>
        <dbReference type="ChEBI" id="CHEBI:15378"/>
        <dbReference type="ChEBI" id="CHEBI:136412"/>
        <dbReference type="ChEBI" id="CHEBI:157695"/>
        <dbReference type="ChEBI" id="CHEBI:167181"/>
        <dbReference type="EC" id="4.2.99.18"/>
    </reaction>
</comment>
<proteinExistence type="inferred from homology"/>
<dbReference type="PROSITE" id="PS00764">
    <property type="entry name" value="ENDONUCLEASE_III_1"/>
    <property type="match status" value="1"/>
</dbReference>
<dbReference type="PANTHER" id="PTHR43286">
    <property type="entry name" value="ENDONUCLEASE III-LIKE PROTEIN 1"/>
    <property type="match status" value="1"/>
</dbReference>
<keyword evidence="5 12" id="KW-0378">Hydrolase</keyword>
<evidence type="ECO:0000313" key="14">
    <source>
        <dbReference type="EMBL" id="ACO04723.1"/>
    </source>
</evidence>
<keyword evidence="15" id="KW-1185">Reference proteome</keyword>
<dbReference type="GO" id="GO:0006285">
    <property type="term" value="P:base-excision repair, AP site formation"/>
    <property type="evidence" value="ECO:0007669"/>
    <property type="project" value="TreeGrafter"/>
</dbReference>
<dbReference type="InterPro" id="IPR023170">
    <property type="entry name" value="HhH_base_excis_C"/>
</dbReference>
<dbReference type="Pfam" id="PF00730">
    <property type="entry name" value="HhH-GPD"/>
    <property type="match status" value="1"/>
</dbReference>
<dbReference type="SMART" id="SM00478">
    <property type="entry name" value="ENDO3c"/>
    <property type="match status" value="1"/>
</dbReference>
<dbReference type="EMBL" id="CP001230">
    <property type="protein sequence ID" value="ACO04723.1"/>
    <property type="molecule type" value="Genomic_DNA"/>
</dbReference>
<keyword evidence="14" id="KW-0255">Endonuclease</keyword>
<dbReference type="InterPro" id="IPR004035">
    <property type="entry name" value="Endouclease-III_FeS-bd_BS"/>
</dbReference>
<dbReference type="InterPro" id="IPR000445">
    <property type="entry name" value="HhH_motif"/>
</dbReference>
<comment type="cofactor">
    <cofactor evidence="12">
        <name>[4Fe-4S] cluster</name>
        <dbReference type="ChEBI" id="CHEBI:49883"/>
    </cofactor>
    <text evidence="12">Binds 1 [4Fe-4S] cluster.</text>
</comment>
<keyword evidence="7 12" id="KW-0411">Iron-sulfur</keyword>
<protein>
    <recommendedName>
        <fullName evidence="12">Endonuclease III</fullName>
        <ecNumber evidence="12">4.2.99.18</ecNumber>
    </recommendedName>
    <alternativeName>
        <fullName evidence="12">DNA-(apurinic or apyrimidinic site) lyase</fullName>
    </alternativeName>
</protein>
<keyword evidence="9 12" id="KW-0234">DNA repair</keyword>
<dbReference type="SUPFAM" id="SSF48150">
    <property type="entry name" value="DNA-glycosylase"/>
    <property type="match status" value="1"/>
</dbReference>
<keyword evidence="3 12" id="KW-0479">Metal-binding</keyword>
<dbReference type="PaxDb" id="123214-PERMA_0607"/>
<dbReference type="FunFam" id="1.10.340.30:FF:000001">
    <property type="entry name" value="Endonuclease III"/>
    <property type="match status" value="1"/>
</dbReference>
<feature type="domain" description="HhH-GPD" evidence="13">
    <location>
        <begin position="45"/>
        <end position="192"/>
    </location>
</feature>
<dbReference type="GO" id="GO:0046872">
    <property type="term" value="F:metal ion binding"/>
    <property type="evidence" value="ECO:0007669"/>
    <property type="project" value="UniProtKB-KW"/>
</dbReference>
<feature type="binding site" evidence="12">
    <location>
        <position position="210"/>
    </location>
    <ligand>
        <name>[4Fe-4S] cluster</name>
        <dbReference type="ChEBI" id="CHEBI:49883"/>
    </ligand>
</feature>
<dbReference type="AlphaFoldDB" id="C0QUN1"/>
<evidence type="ECO:0000256" key="8">
    <source>
        <dbReference type="ARBA" id="ARBA00023125"/>
    </source>
</evidence>
<dbReference type="HOGENOM" id="CLU_012862_3_4_0"/>
<dbReference type="Gene3D" id="1.10.340.30">
    <property type="entry name" value="Hypothetical protein, domain 2"/>
    <property type="match status" value="1"/>
</dbReference>
<comment type="function">
    <text evidence="12">DNA repair enzyme that has both DNA N-glycosylase activity and AP-lyase activity. The DNA N-glycosylase activity releases various damaged pyrimidines from DNA by cleaving the N-glycosidic bond, leaving an AP (apurinic/apyrimidinic) site. The AP-lyase activity cleaves the phosphodiester bond 3' to the AP site by a beta-elimination, leaving a 3'-terminal unsaturated sugar and a product with a terminal 5'-phosphate.</text>
</comment>
<accession>C0QUN1</accession>
<dbReference type="GO" id="GO:0003677">
    <property type="term" value="F:DNA binding"/>
    <property type="evidence" value="ECO:0007669"/>
    <property type="project" value="UniProtKB-UniRule"/>
</dbReference>
<name>C0QUN1_PERMH</name>
<evidence type="ECO:0000256" key="7">
    <source>
        <dbReference type="ARBA" id="ARBA00023014"/>
    </source>
</evidence>
<dbReference type="KEGG" id="pmx:PERMA_0607"/>
<evidence type="ECO:0000256" key="3">
    <source>
        <dbReference type="ARBA" id="ARBA00022723"/>
    </source>
</evidence>
<keyword evidence="11 12" id="KW-0326">Glycosidase</keyword>
<sequence>MSREDFIKVLNILKREFPRWDAPVVSLMAKRDKRTPYQILISTIISLRTKDQVTAEVSERLFRLADNPYDMLKIPEEKIAEAIYPAGFYRNKAKVIKEISGKIVKDFGGKVPDSIDELLKLKGVGRKTANLVVALGYGKPAICVDTHVHRISNRLGFVKTKTAEETEMALRKKVPREYWNEINDLFVAFGQTICKPVSPKCSECPVSSYCEKVGVKKHR</sequence>
<dbReference type="STRING" id="123214.PERMA_0607"/>
<reference evidence="14 15" key="1">
    <citation type="journal article" date="2009" name="J. Bacteriol.">
        <title>Complete and draft genome sequences of six members of the Aquificales.</title>
        <authorList>
            <person name="Reysenbach A.L."/>
            <person name="Hamamura N."/>
            <person name="Podar M."/>
            <person name="Griffiths E."/>
            <person name="Ferreira S."/>
            <person name="Hochstein R."/>
            <person name="Heidelberg J."/>
            <person name="Johnson J."/>
            <person name="Mead D."/>
            <person name="Pohorille A."/>
            <person name="Sarmiento M."/>
            <person name="Schweighofer K."/>
            <person name="Seshadri R."/>
            <person name="Voytek M.A."/>
        </authorList>
    </citation>
    <scope>NUCLEOTIDE SEQUENCE [LARGE SCALE GENOMIC DNA]</scope>
    <source>
        <strain evidence="15">DSM 14350 / EX-H1</strain>
    </source>
</reference>
<evidence type="ECO:0000256" key="11">
    <source>
        <dbReference type="ARBA" id="ARBA00023295"/>
    </source>
</evidence>
<dbReference type="eggNOG" id="COG0177">
    <property type="taxonomic scope" value="Bacteria"/>
</dbReference>
<evidence type="ECO:0000256" key="6">
    <source>
        <dbReference type="ARBA" id="ARBA00023004"/>
    </source>
</evidence>
<dbReference type="HAMAP" id="MF_00942">
    <property type="entry name" value="Nth"/>
    <property type="match status" value="1"/>
</dbReference>
<organism evidence="14 15">
    <name type="scientific">Persephonella marina (strain DSM 14350 / EX-H1)</name>
    <dbReference type="NCBI Taxonomy" id="123214"/>
    <lineage>
        <taxon>Bacteria</taxon>
        <taxon>Pseudomonadati</taxon>
        <taxon>Aquificota</taxon>
        <taxon>Aquificia</taxon>
        <taxon>Aquificales</taxon>
        <taxon>Hydrogenothermaceae</taxon>
        <taxon>Persephonella</taxon>
    </lineage>
</organism>
<comment type="similarity">
    <text evidence="1 12">Belongs to the Nth/MutY family.</text>
</comment>
<dbReference type="Gene3D" id="1.10.1670.10">
    <property type="entry name" value="Helix-hairpin-Helix base-excision DNA repair enzymes (C-terminal)"/>
    <property type="match status" value="1"/>
</dbReference>
<keyword evidence="6 12" id="KW-0408">Iron</keyword>
<evidence type="ECO:0000259" key="13">
    <source>
        <dbReference type="SMART" id="SM00478"/>
    </source>
</evidence>
<evidence type="ECO:0000256" key="2">
    <source>
        <dbReference type="ARBA" id="ARBA00022485"/>
    </source>
</evidence>
<keyword evidence="14" id="KW-0540">Nuclease</keyword>
<keyword evidence="10 12" id="KW-0456">Lyase</keyword>
<dbReference type="GO" id="GO:0000703">
    <property type="term" value="F:oxidized pyrimidine nucleobase lesion DNA N-glycosylase activity"/>
    <property type="evidence" value="ECO:0007669"/>
    <property type="project" value="TreeGrafter"/>
</dbReference>
<dbReference type="InterPro" id="IPR003651">
    <property type="entry name" value="Endonuclease3_FeS-loop_motif"/>
</dbReference>
<dbReference type="PIRSF" id="PIRSF001435">
    <property type="entry name" value="Nth"/>
    <property type="match status" value="1"/>
</dbReference>
<feature type="binding site" evidence="12">
    <location>
        <position position="201"/>
    </location>
    <ligand>
        <name>[4Fe-4S] cluster</name>
        <dbReference type="ChEBI" id="CHEBI:49883"/>
    </ligand>
</feature>
<evidence type="ECO:0000313" key="15">
    <source>
        <dbReference type="Proteomes" id="UP000001366"/>
    </source>
</evidence>
<dbReference type="GO" id="GO:0051539">
    <property type="term" value="F:4 iron, 4 sulfur cluster binding"/>
    <property type="evidence" value="ECO:0007669"/>
    <property type="project" value="UniProtKB-UniRule"/>
</dbReference>
<feature type="binding site" evidence="12">
    <location>
        <position position="194"/>
    </location>
    <ligand>
        <name>[4Fe-4S] cluster</name>
        <dbReference type="ChEBI" id="CHEBI:49883"/>
    </ligand>
</feature>
<keyword evidence="2 12" id="KW-0004">4Fe-4S</keyword>
<evidence type="ECO:0000256" key="1">
    <source>
        <dbReference type="ARBA" id="ARBA00008343"/>
    </source>
</evidence>
<keyword evidence="4 12" id="KW-0227">DNA damage</keyword>
<feature type="binding site" evidence="12">
    <location>
        <position position="204"/>
    </location>
    <ligand>
        <name>[4Fe-4S] cluster</name>
        <dbReference type="ChEBI" id="CHEBI:49883"/>
    </ligand>
</feature>
<dbReference type="InterPro" id="IPR003265">
    <property type="entry name" value="HhH-GPD_domain"/>
</dbReference>
<dbReference type="Pfam" id="PF10576">
    <property type="entry name" value="EndIII_4Fe-2S"/>
    <property type="match status" value="1"/>
</dbReference>
<dbReference type="SMART" id="SM00525">
    <property type="entry name" value="FES"/>
    <property type="match status" value="1"/>
</dbReference>
<evidence type="ECO:0000256" key="4">
    <source>
        <dbReference type="ARBA" id="ARBA00022763"/>
    </source>
</evidence>
<dbReference type="InterPro" id="IPR011257">
    <property type="entry name" value="DNA_glycosylase"/>
</dbReference>
<dbReference type="CDD" id="cd00056">
    <property type="entry name" value="ENDO3c"/>
    <property type="match status" value="1"/>
</dbReference>
<evidence type="ECO:0000256" key="5">
    <source>
        <dbReference type="ARBA" id="ARBA00022801"/>
    </source>
</evidence>
<dbReference type="RefSeq" id="WP_012676959.1">
    <property type="nucleotide sequence ID" value="NC_012440.1"/>
</dbReference>
<dbReference type="GO" id="GO:0006289">
    <property type="term" value="P:nucleotide-excision repair"/>
    <property type="evidence" value="ECO:0007669"/>
    <property type="project" value="TreeGrafter"/>
</dbReference>
<dbReference type="GO" id="GO:0140078">
    <property type="term" value="F:class I DNA-(apurinic or apyrimidinic site) endonuclease activity"/>
    <property type="evidence" value="ECO:0007669"/>
    <property type="project" value="UniProtKB-EC"/>
</dbReference>
<dbReference type="Pfam" id="PF00633">
    <property type="entry name" value="HHH"/>
    <property type="match status" value="1"/>
</dbReference>
<keyword evidence="8 12" id="KW-0238">DNA-binding</keyword>
<dbReference type="EC" id="4.2.99.18" evidence="12"/>
<evidence type="ECO:0000256" key="12">
    <source>
        <dbReference type="HAMAP-Rule" id="MF_00942"/>
    </source>
</evidence>
<gene>
    <name evidence="12" type="primary">nth</name>
    <name evidence="14" type="ordered locus">PERMA_0607</name>
</gene>